<dbReference type="AlphaFoldDB" id="A0A0E9WAT6"/>
<evidence type="ECO:0000313" key="1">
    <source>
        <dbReference type="EMBL" id="JAH87504.1"/>
    </source>
</evidence>
<dbReference type="EMBL" id="GBXM01021073">
    <property type="protein sequence ID" value="JAH87504.1"/>
    <property type="molecule type" value="Transcribed_RNA"/>
</dbReference>
<sequence length="82" mass="9192">MTVCVAPGKQMTDSNAYKPKHKDLSCSSSFQMGGSLFKRGVTHKLQNYPLKNDSPHFTYIHMDTRAHRLIFNLLLPSLGPVS</sequence>
<reference evidence="1" key="1">
    <citation type="submission" date="2014-11" db="EMBL/GenBank/DDBJ databases">
        <authorList>
            <person name="Amaro Gonzalez C."/>
        </authorList>
    </citation>
    <scope>NUCLEOTIDE SEQUENCE</scope>
</reference>
<reference evidence="1" key="2">
    <citation type="journal article" date="2015" name="Fish Shellfish Immunol.">
        <title>Early steps in the European eel (Anguilla anguilla)-Vibrio vulnificus interaction in the gills: Role of the RtxA13 toxin.</title>
        <authorList>
            <person name="Callol A."/>
            <person name="Pajuelo D."/>
            <person name="Ebbesson L."/>
            <person name="Teles M."/>
            <person name="MacKenzie S."/>
            <person name="Amaro C."/>
        </authorList>
    </citation>
    <scope>NUCLEOTIDE SEQUENCE</scope>
</reference>
<accession>A0A0E9WAT6</accession>
<protein>
    <submittedName>
        <fullName evidence="1">Uncharacterized protein</fullName>
    </submittedName>
</protein>
<proteinExistence type="predicted"/>
<name>A0A0E9WAT6_ANGAN</name>
<organism evidence="1">
    <name type="scientific">Anguilla anguilla</name>
    <name type="common">European freshwater eel</name>
    <name type="synonym">Muraena anguilla</name>
    <dbReference type="NCBI Taxonomy" id="7936"/>
    <lineage>
        <taxon>Eukaryota</taxon>
        <taxon>Metazoa</taxon>
        <taxon>Chordata</taxon>
        <taxon>Craniata</taxon>
        <taxon>Vertebrata</taxon>
        <taxon>Euteleostomi</taxon>
        <taxon>Actinopterygii</taxon>
        <taxon>Neopterygii</taxon>
        <taxon>Teleostei</taxon>
        <taxon>Anguilliformes</taxon>
        <taxon>Anguillidae</taxon>
        <taxon>Anguilla</taxon>
    </lineage>
</organism>